<dbReference type="InterPro" id="IPR048395">
    <property type="entry name" value="Glyco_hydro_31_C"/>
</dbReference>
<dbReference type="InterPro" id="IPR017853">
    <property type="entry name" value="GH"/>
</dbReference>
<feature type="domain" description="Glycoside hydrolase family 31 TIM barrel" evidence="4">
    <location>
        <begin position="213"/>
        <end position="516"/>
    </location>
</feature>
<evidence type="ECO:0000259" key="4">
    <source>
        <dbReference type="Pfam" id="PF01055"/>
    </source>
</evidence>
<dbReference type="Pfam" id="PF17137">
    <property type="entry name" value="DUF5110"/>
    <property type="match status" value="1"/>
</dbReference>
<organism evidence="7 8">
    <name type="scientific">Prevotella illustrans</name>
    <dbReference type="NCBI Taxonomy" id="2800387"/>
    <lineage>
        <taxon>Bacteria</taxon>
        <taxon>Pseudomonadati</taxon>
        <taxon>Bacteroidota</taxon>
        <taxon>Bacteroidia</taxon>
        <taxon>Bacteroidales</taxon>
        <taxon>Prevotellaceae</taxon>
        <taxon>Prevotella</taxon>
    </lineage>
</organism>
<feature type="domain" description="DUF5110" evidence="5">
    <location>
        <begin position="629"/>
        <end position="697"/>
    </location>
</feature>
<gene>
    <name evidence="7" type="ORF">JHU38_07750</name>
</gene>
<dbReference type="Gene3D" id="2.60.40.1180">
    <property type="entry name" value="Golgi alpha-mannosidase II"/>
    <property type="match status" value="2"/>
</dbReference>
<evidence type="ECO:0000256" key="1">
    <source>
        <dbReference type="ARBA" id="ARBA00007806"/>
    </source>
</evidence>
<evidence type="ECO:0000259" key="5">
    <source>
        <dbReference type="Pfam" id="PF17137"/>
    </source>
</evidence>
<comment type="caution">
    <text evidence="7">The sequence shown here is derived from an EMBL/GenBank/DDBJ whole genome shotgun (WGS) entry which is preliminary data.</text>
</comment>
<sequence length="833" mass="96165">MKTFFKSLCLCVAVGLASQAAAQRNVAYQDDNARISLVTDGVARLEYSPQGRFVDDSSFVAVNRNYRLVAFKVKKSGRQVTVSTTRMTIRYTAGTGRFTDRNLTITSARNAAVPFRWHPGMKDDQNLLGTYRTLDGYDGNLRHGKPMPIENGLLSRNGWTVVDDSESYLFDHSEWPWLAKRPDGDAQDLYFMAYGHDYKKALKDFTAFAGQVPLPPRYAFGYWWSRYWSYSDHELRQLVDRFHTYNIPLDVLVIDMDWHYTEPGKGGWTGYTFNRRLFPAPDKFLRWLKNEQLQITFNLHPADGIKHFEENYPAMARWMGIDPATKQDIPWQASSKQFMTGWLNTQLRPMEKMGVDFWWLDWQQWNNDKEFPRLSNTWWINYAVFSDMQRHRDTRPMLYHRWGGLGNHRYQIGFSGDAIISWKSLDFQPYYNSTASNVLYGFWSHDIGGHMGADSIDPEMYVRWMQFGALSPILRSHSTKTAGLKKEPWVFDNAHFEILRDIIRQRYEMAPYIYTMARKTHDDAISLCRPMYYDYPEAPEAYTNKSEYMFGDQMLVQPITSPMTDGVSVQRVWLPEGTDWYEVSTGTLLRGGQTVSRRFRLDEYPLYVKAGSIIPLYENARNLRGNDTPLVLAVYPGTQGQFILYEDNGNDKQYESRNARTPLSCQRQGDRLTVDIGARHGTYERMPVSRALKVKVMASAVPTKVTVDGQPARYSYDGSRLALTIDLGNIDCAQRHVVEITYPADAADVADGLLARMRHATQAMEWLKYQDAGIVLNEGLGTMGSLGEALTYRPTQFNQLVNDFNTNFNRLTELLKENKIREATANEFIKRMR</sequence>
<dbReference type="InterPro" id="IPR000322">
    <property type="entry name" value="Glyco_hydro_31_TIM"/>
</dbReference>
<evidence type="ECO:0000313" key="7">
    <source>
        <dbReference type="EMBL" id="MBO1363662.1"/>
    </source>
</evidence>
<dbReference type="Gene3D" id="2.60.40.1760">
    <property type="entry name" value="glycosyl hydrolase (family 31)"/>
    <property type="match status" value="1"/>
</dbReference>
<feature type="signal peptide" evidence="3">
    <location>
        <begin position="1"/>
        <end position="22"/>
    </location>
</feature>
<evidence type="ECO:0000259" key="6">
    <source>
        <dbReference type="Pfam" id="PF21365"/>
    </source>
</evidence>
<keyword evidence="8" id="KW-1185">Reference proteome</keyword>
<evidence type="ECO:0000313" key="8">
    <source>
        <dbReference type="Proteomes" id="UP000664265"/>
    </source>
</evidence>
<dbReference type="Pfam" id="PF01055">
    <property type="entry name" value="Glyco_hydro_31_2nd"/>
    <property type="match status" value="1"/>
</dbReference>
<dbReference type="Gene3D" id="3.20.20.80">
    <property type="entry name" value="Glycosidases"/>
    <property type="match status" value="1"/>
</dbReference>
<dbReference type="RefSeq" id="WP_107581859.1">
    <property type="nucleotide sequence ID" value="NZ_JAERMS010000022.1"/>
</dbReference>
<dbReference type="InterPro" id="IPR013780">
    <property type="entry name" value="Glyco_hydro_b"/>
</dbReference>
<keyword evidence="3" id="KW-0732">Signal</keyword>
<reference evidence="7 8" key="1">
    <citation type="submission" date="2021-01" db="EMBL/GenBank/DDBJ databases">
        <title>Prevotella A2931 sp. nov.</title>
        <authorList>
            <person name="Buhl M."/>
            <person name="Oberhettinger P."/>
        </authorList>
    </citation>
    <scope>NUCLEOTIDE SEQUENCE [LARGE SCALE GENOMIC DNA]</scope>
    <source>
        <strain evidence="7 8">A2931</strain>
    </source>
</reference>
<comment type="similarity">
    <text evidence="1 2">Belongs to the glycosyl hydrolase 31 family.</text>
</comment>
<feature type="chain" id="PRO_5047408048" evidence="3">
    <location>
        <begin position="23"/>
        <end position="833"/>
    </location>
</feature>
<feature type="domain" description="Glycosyl hydrolase family 31 C-terminal" evidence="6">
    <location>
        <begin position="526"/>
        <end position="614"/>
    </location>
</feature>
<dbReference type="InterPro" id="IPR051816">
    <property type="entry name" value="Glycosyl_Hydrolase_31"/>
</dbReference>
<evidence type="ECO:0000256" key="3">
    <source>
        <dbReference type="SAM" id="SignalP"/>
    </source>
</evidence>
<keyword evidence="2" id="KW-0378">Hydrolase</keyword>
<dbReference type="Pfam" id="PF21365">
    <property type="entry name" value="Glyco_hydro_31_3rd"/>
    <property type="match status" value="1"/>
</dbReference>
<accession>A0ABS3M659</accession>
<dbReference type="PANTHER" id="PTHR43863">
    <property type="entry name" value="HYDROLASE, PUTATIVE (AFU_ORTHOLOGUE AFUA_1G03140)-RELATED"/>
    <property type="match status" value="1"/>
</dbReference>
<dbReference type="CDD" id="cd06595">
    <property type="entry name" value="GH31_u1"/>
    <property type="match status" value="1"/>
</dbReference>
<name>A0ABS3M659_9BACT</name>
<dbReference type="SUPFAM" id="SSF51011">
    <property type="entry name" value="Glycosyl hydrolase domain"/>
    <property type="match status" value="1"/>
</dbReference>
<protein>
    <submittedName>
        <fullName evidence="7">DUF5110 domain-containing protein</fullName>
    </submittedName>
</protein>
<dbReference type="Proteomes" id="UP000664265">
    <property type="component" value="Unassembled WGS sequence"/>
</dbReference>
<dbReference type="EMBL" id="JAERMS010000022">
    <property type="protein sequence ID" value="MBO1363662.1"/>
    <property type="molecule type" value="Genomic_DNA"/>
</dbReference>
<proteinExistence type="inferred from homology"/>
<dbReference type="PANTHER" id="PTHR43863:SF2">
    <property type="entry name" value="MALTASE-GLUCOAMYLASE"/>
    <property type="match status" value="1"/>
</dbReference>
<evidence type="ECO:0000256" key="2">
    <source>
        <dbReference type="RuleBase" id="RU361185"/>
    </source>
</evidence>
<dbReference type="SUPFAM" id="SSF51445">
    <property type="entry name" value="(Trans)glycosidases"/>
    <property type="match status" value="1"/>
</dbReference>
<dbReference type="InterPro" id="IPR033403">
    <property type="entry name" value="DUF5110"/>
</dbReference>
<keyword evidence="2" id="KW-0326">Glycosidase</keyword>